<dbReference type="Proteomes" id="UP001156706">
    <property type="component" value="Unassembled WGS sequence"/>
</dbReference>
<dbReference type="CDD" id="cd11375">
    <property type="entry name" value="Peptidase_M54"/>
    <property type="match status" value="1"/>
</dbReference>
<dbReference type="EMBL" id="BSOG01000006">
    <property type="protein sequence ID" value="GLR14981.1"/>
    <property type="molecule type" value="Genomic_DNA"/>
</dbReference>
<reference evidence="10" key="1">
    <citation type="journal article" date="2019" name="Int. J. Syst. Evol. Microbiol.">
        <title>The Global Catalogue of Microorganisms (GCM) 10K type strain sequencing project: providing services to taxonomists for standard genome sequencing and annotation.</title>
        <authorList>
            <consortium name="The Broad Institute Genomics Platform"/>
            <consortium name="The Broad Institute Genome Sequencing Center for Infectious Disease"/>
            <person name="Wu L."/>
            <person name="Ma J."/>
        </authorList>
    </citation>
    <scope>NUCLEOTIDE SEQUENCE [LARGE SCALE GENOMIC DNA]</scope>
    <source>
        <strain evidence="10">NBRC 110044</strain>
    </source>
</reference>
<evidence type="ECO:0000256" key="1">
    <source>
        <dbReference type="ARBA" id="ARBA00001947"/>
    </source>
</evidence>
<dbReference type="RefSeq" id="WP_284198048.1">
    <property type="nucleotide sequence ID" value="NZ_BSOG01000006.1"/>
</dbReference>
<keyword evidence="10" id="KW-1185">Reference proteome</keyword>
<evidence type="ECO:0000256" key="7">
    <source>
        <dbReference type="SAM" id="SignalP"/>
    </source>
</evidence>
<proteinExistence type="predicted"/>
<organism evidence="9 10">
    <name type="scientific">Chitinimonas prasina</name>
    <dbReference type="NCBI Taxonomy" id="1434937"/>
    <lineage>
        <taxon>Bacteria</taxon>
        <taxon>Pseudomonadati</taxon>
        <taxon>Pseudomonadota</taxon>
        <taxon>Betaproteobacteria</taxon>
        <taxon>Neisseriales</taxon>
        <taxon>Chitinibacteraceae</taxon>
        <taxon>Chitinimonas</taxon>
    </lineage>
</organism>
<feature type="signal peptide" evidence="7">
    <location>
        <begin position="1"/>
        <end position="26"/>
    </location>
</feature>
<evidence type="ECO:0000256" key="2">
    <source>
        <dbReference type="ARBA" id="ARBA00022670"/>
    </source>
</evidence>
<keyword evidence="6" id="KW-0482">Metalloprotease</keyword>
<evidence type="ECO:0000256" key="4">
    <source>
        <dbReference type="ARBA" id="ARBA00022801"/>
    </source>
</evidence>
<dbReference type="Pfam" id="PF00413">
    <property type="entry name" value="Peptidase_M10"/>
    <property type="match status" value="1"/>
</dbReference>
<feature type="domain" description="Peptidase M10 metallopeptidase" evidence="8">
    <location>
        <begin position="144"/>
        <end position="176"/>
    </location>
</feature>
<sequence>MSRLLTPAARLLQPLLWLACTLAAWAESSPVVLLQPMGRIAPQQVESVRQAISQVYGFEVAVGTTQGLPQAAYYPARQRYRADRLLDHLAQQRAGDGPIILALTDADISTTLHGKPDWGVFGLGSLDRKVAVASTYRLRRGASAAQQQLRLSKVAVHEIAHNLGLPHCSSALCVLTDMEGSMSKLDAAPLAFCSTSRVWLRLKGITVAAASN</sequence>
<accession>A0ABQ5YK50</accession>
<comment type="cofactor">
    <cofactor evidence="1">
        <name>Zn(2+)</name>
        <dbReference type="ChEBI" id="CHEBI:29105"/>
    </cofactor>
</comment>
<keyword evidence="4" id="KW-0378">Hydrolase</keyword>
<dbReference type="PANTHER" id="PTHR15910:SF1">
    <property type="entry name" value="ARCHAEMETZINCIN-2"/>
    <property type="match status" value="1"/>
</dbReference>
<dbReference type="InterPro" id="IPR001818">
    <property type="entry name" value="Pept_M10_metallopeptidase"/>
</dbReference>
<evidence type="ECO:0000256" key="6">
    <source>
        <dbReference type="ARBA" id="ARBA00023049"/>
    </source>
</evidence>
<comment type="caution">
    <text evidence="9">The sequence shown here is derived from an EMBL/GenBank/DDBJ whole genome shotgun (WGS) entry which is preliminary data.</text>
</comment>
<name>A0ABQ5YK50_9NEIS</name>
<evidence type="ECO:0000313" key="10">
    <source>
        <dbReference type="Proteomes" id="UP001156706"/>
    </source>
</evidence>
<dbReference type="SUPFAM" id="SSF55486">
    <property type="entry name" value="Metalloproteases ('zincins'), catalytic domain"/>
    <property type="match status" value="1"/>
</dbReference>
<dbReference type="PANTHER" id="PTHR15910">
    <property type="entry name" value="ARCHAEMETZINCIN"/>
    <property type="match status" value="1"/>
</dbReference>
<evidence type="ECO:0000256" key="3">
    <source>
        <dbReference type="ARBA" id="ARBA00022723"/>
    </source>
</evidence>
<dbReference type="InterPro" id="IPR012962">
    <property type="entry name" value="Pept_M54_archaemetzincn"/>
</dbReference>
<dbReference type="Gene3D" id="3.40.390.10">
    <property type="entry name" value="Collagenase (Catalytic Domain)"/>
    <property type="match status" value="1"/>
</dbReference>
<evidence type="ECO:0000259" key="8">
    <source>
        <dbReference type="Pfam" id="PF00413"/>
    </source>
</evidence>
<protein>
    <recommendedName>
        <fullName evidence="8">Peptidase M10 metallopeptidase domain-containing protein</fullName>
    </recommendedName>
</protein>
<keyword evidence="3" id="KW-0479">Metal-binding</keyword>
<keyword evidence="5" id="KW-0862">Zinc</keyword>
<keyword evidence="7" id="KW-0732">Signal</keyword>
<gene>
    <name evidence="9" type="ORF">GCM10007907_37710</name>
</gene>
<keyword evidence="2" id="KW-0645">Protease</keyword>
<evidence type="ECO:0000256" key="5">
    <source>
        <dbReference type="ARBA" id="ARBA00022833"/>
    </source>
</evidence>
<dbReference type="InterPro" id="IPR024079">
    <property type="entry name" value="MetalloPept_cat_dom_sf"/>
</dbReference>
<evidence type="ECO:0000313" key="9">
    <source>
        <dbReference type="EMBL" id="GLR14981.1"/>
    </source>
</evidence>
<feature type="chain" id="PRO_5047008388" description="Peptidase M10 metallopeptidase domain-containing protein" evidence="7">
    <location>
        <begin position="27"/>
        <end position="212"/>
    </location>
</feature>